<reference evidence="1 2" key="1">
    <citation type="submission" date="2019-03" db="EMBL/GenBank/DDBJ databases">
        <title>Genomic Encyclopedia of Type Strains, Phase IV (KMG-IV): sequencing the most valuable type-strain genomes for metagenomic binning, comparative biology and taxonomic classification.</title>
        <authorList>
            <person name="Goeker M."/>
        </authorList>
    </citation>
    <scope>NUCLEOTIDE SEQUENCE [LARGE SCALE GENOMIC DNA]</scope>
    <source>
        <strain evidence="1 2">DSM 16380</strain>
    </source>
</reference>
<protein>
    <submittedName>
        <fullName evidence="1">Uncharacterized protein</fullName>
    </submittedName>
</protein>
<sequence length="51" mass="5485">MTMKKNVFLGAIALFAVTQAYAVMGFLQGEQVSGMNKICDYGVLGSIQLLI</sequence>
<comment type="caution">
    <text evidence="1">The sequence shown here is derived from an EMBL/GenBank/DDBJ whole genome shotgun (WGS) entry which is preliminary data.</text>
</comment>
<organism evidence="1 2">
    <name type="scientific">Nicoletella semolina</name>
    <dbReference type="NCBI Taxonomy" id="271160"/>
    <lineage>
        <taxon>Bacteria</taxon>
        <taxon>Pseudomonadati</taxon>
        <taxon>Pseudomonadota</taxon>
        <taxon>Gammaproteobacteria</taxon>
        <taxon>Pasteurellales</taxon>
        <taxon>Pasteurellaceae</taxon>
        <taxon>Nicoletella</taxon>
    </lineage>
</organism>
<evidence type="ECO:0000313" key="1">
    <source>
        <dbReference type="EMBL" id="TCP18568.1"/>
    </source>
</evidence>
<dbReference type="AlphaFoldDB" id="A0A4R2NBY9"/>
<dbReference type="EMBL" id="SLXJ01000002">
    <property type="protein sequence ID" value="TCP18568.1"/>
    <property type="molecule type" value="Genomic_DNA"/>
</dbReference>
<name>A0A4R2NBY9_9PAST</name>
<dbReference type="RefSeq" id="WP_165904865.1">
    <property type="nucleotide sequence ID" value="NZ_LVXA01000001.1"/>
</dbReference>
<evidence type="ECO:0000313" key="2">
    <source>
        <dbReference type="Proteomes" id="UP000295537"/>
    </source>
</evidence>
<keyword evidence="2" id="KW-1185">Reference proteome</keyword>
<accession>A0A4R2NBY9</accession>
<dbReference type="Proteomes" id="UP000295537">
    <property type="component" value="Unassembled WGS sequence"/>
</dbReference>
<proteinExistence type="predicted"/>
<gene>
    <name evidence="1" type="ORF">EV693_102248</name>
</gene>